<keyword evidence="13" id="KW-0594">Phospholipid biosynthesis</keyword>
<keyword evidence="9 17" id="KW-0067">ATP-binding</keyword>
<feature type="binding site" evidence="17">
    <location>
        <position position="32"/>
    </location>
    <ligand>
        <name>ATP</name>
        <dbReference type="ChEBI" id="CHEBI:30616"/>
    </ligand>
</feature>
<evidence type="ECO:0000313" key="20">
    <source>
        <dbReference type="EMBL" id="OAS85032.1"/>
    </source>
</evidence>
<evidence type="ECO:0000256" key="1">
    <source>
        <dbReference type="ARBA" id="ARBA00004651"/>
    </source>
</evidence>
<comment type="similarity">
    <text evidence="2">Belongs to the bacterial diacylglycerol kinase family.</text>
</comment>
<dbReference type="STRING" id="152268.A6K24_05845"/>
<feature type="binding site" evidence="17">
    <location>
        <position position="13"/>
    </location>
    <ligand>
        <name>ATP</name>
        <dbReference type="ChEBI" id="CHEBI:30616"/>
    </ligand>
</feature>
<feature type="active site" description="Proton acceptor" evidence="15">
    <location>
        <position position="73"/>
    </location>
</feature>
<proteinExistence type="inferred from homology"/>
<evidence type="ECO:0000256" key="10">
    <source>
        <dbReference type="ARBA" id="ARBA00022989"/>
    </source>
</evidence>
<evidence type="ECO:0000256" key="15">
    <source>
        <dbReference type="PIRSR" id="PIRSR600829-1"/>
    </source>
</evidence>
<organism evidence="20 21">
    <name type="scientific">Metabacillus litoralis</name>
    <dbReference type="NCBI Taxonomy" id="152268"/>
    <lineage>
        <taxon>Bacteria</taxon>
        <taxon>Bacillati</taxon>
        <taxon>Bacillota</taxon>
        <taxon>Bacilli</taxon>
        <taxon>Bacillales</taxon>
        <taxon>Bacillaceae</taxon>
        <taxon>Metabacillus</taxon>
    </lineage>
</organism>
<feature type="transmembrane region" description="Helical" evidence="19">
    <location>
        <begin position="100"/>
        <end position="120"/>
    </location>
</feature>
<dbReference type="Proteomes" id="UP000078534">
    <property type="component" value="Unassembled WGS sequence"/>
</dbReference>
<evidence type="ECO:0000256" key="8">
    <source>
        <dbReference type="ARBA" id="ARBA00022777"/>
    </source>
</evidence>
<dbReference type="PANTHER" id="PTHR34299:SF1">
    <property type="entry name" value="DIACYLGLYCEROL KINASE"/>
    <property type="match status" value="1"/>
</dbReference>
<reference evidence="21" key="1">
    <citation type="submission" date="2016-04" db="EMBL/GenBank/DDBJ databases">
        <authorList>
            <person name="Lyu Z."/>
            <person name="Lyu W."/>
        </authorList>
    </citation>
    <scope>NUCLEOTIDE SEQUENCE [LARGE SCALE GENOMIC DNA]</scope>
    <source>
        <strain evidence="21">C44</strain>
    </source>
</reference>
<evidence type="ECO:0000256" key="18">
    <source>
        <dbReference type="PIRSR" id="PIRSR600829-4"/>
    </source>
</evidence>
<feature type="transmembrane region" description="Helical" evidence="19">
    <location>
        <begin position="35"/>
        <end position="53"/>
    </location>
</feature>
<keyword evidence="21" id="KW-1185">Reference proteome</keyword>
<keyword evidence="14" id="KW-1208">Phospholipid metabolism</keyword>
<dbReference type="RefSeq" id="WP_066334709.1">
    <property type="nucleotide sequence ID" value="NZ_LWSG01000023.1"/>
</dbReference>
<evidence type="ECO:0000256" key="9">
    <source>
        <dbReference type="ARBA" id="ARBA00022840"/>
    </source>
</evidence>
<dbReference type="GO" id="GO:0008654">
    <property type="term" value="P:phospholipid biosynthetic process"/>
    <property type="evidence" value="ECO:0007669"/>
    <property type="project" value="UniProtKB-KW"/>
</dbReference>
<evidence type="ECO:0000256" key="13">
    <source>
        <dbReference type="ARBA" id="ARBA00023209"/>
    </source>
</evidence>
<protein>
    <recommendedName>
        <fullName evidence="22">Diacylglycerol kinase family protein</fullName>
    </recommendedName>
</protein>
<keyword evidence="4" id="KW-0444">Lipid biosynthesis</keyword>
<feature type="binding site" evidence="16">
    <location>
        <position position="73"/>
    </location>
    <ligand>
        <name>substrate</name>
    </ligand>
</feature>
<accession>A0A179SXK8</accession>
<feature type="binding site" evidence="17">
    <location>
        <position position="80"/>
    </location>
    <ligand>
        <name>ATP</name>
        <dbReference type="ChEBI" id="CHEBI:30616"/>
    </ligand>
</feature>
<keyword evidence="18" id="KW-0479">Metal-binding</keyword>
<dbReference type="OrthoDB" id="9789934at2"/>
<feature type="binding site" evidence="16">
    <location>
        <position position="13"/>
    </location>
    <ligand>
        <name>substrate</name>
    </ligand>
</feature>
<evidence type="ECO:0000256" key="19">
    <source>
        <dbReference type="SAM" id="Phobius"/>
    </source>
</evidence>
<dbReference type="AlphaFoldDB" id="A0A179SXK8"/>
<name>A0A179SXK8_9BACI</name>
<dbReference type="PANTHER" id="PTHR34299">
    <property type="entry name" value="DIACYLGLYCEROL KINASE"/>
    <property type="match status" value="1"/>
</dbReference>
<evidence type="ECO:0000313" key="21">
    <source>
        <dbReference type="Proteomes" id="UP000078534"/>
    </source>
</evidence>
<evidence type="ECO:0000256" key="17">
    <source>
        <dbReference type="PIRSR" id="PIRSR600829-3"/>
    </source>
</evidence>
<keyword evidence="18" id="KW-0460">Magnesium</keyword>
<dbReference type="Gene3D" id="1.10.287.3610">
    <property type="match status" value="1"/>
</dbReference>
<evidence type="ECO:0000256" key="4">
    <source>
        <dbReference type="ARBA" id="ARBA00022516"/>
    </source>
</evidence>
<evidence type="ECO:0000256" key="3">
    <source>
        <dbReference type="ARBA" id="ARBA00022475"/>
    </source>
</evidence>
<dbReference type="Pfam" id="PF01219">
    <property type="entry name" value="DAGK_prokar"/>
    <property type="match status" value="1"/>
</dbReference>
<keyword evidence="6 19" id="KW-0812">Transmembrane</keyword>
<dbReference type="InterPro" id="IPR033717">
    <property type="entry name" value="UDPK"/>
</dbReference>
<evidence type="ECO:0000256" key="2">
    <source>
        <dbReference type="ARBA" id="ARBA00005967"/>
    </source>
</evidence>
<keyword evidence="10 19" id="KW-1133">Transmembrane helix</keyword>
<keyword evidence="12 19" id="KW-0472">Membrane</keyword>
<comment type="cofactor">
    <cofactor evidence="18">
        <name>Mg(2+)</name>
        <dbReference type="ChEBI" id="CHEBI:18420"/>
    </cofactor>
    <text evidence="18">Mn(2+), Zn(2+), Cd(2+) and Co(2+) support activity to lesser extents.</text>
</comment>
<evidence type="ECO:0000256" key="16">
    <source>
        <dbReference type="PIRSR" id="PIRSR600829-2"/>
    </source>
</evidence>
<evidence type="ECO:0000256" key="14">
    <source>
        <dbReference type="ARBA" id="ARBA00023264"/>
    </source>
</evidence>
<evidence type="ECO:0000256" key="6">
    <source>
        <dbReference type="ARBA" id="ARBA00022692"/>
    </source>
</evidence>
<keyword evidence="11" id="KW-0443">Lipid metabolism</keyword>
<gene>
    <name evidence="20" type="ORF">A6K24_05845</name>
</gene>
<evidence type="ECO:0000256" key="11">
    <source>
        <dbReference type="ARBA" id="ARBA00023098"/>
    </source>
</evidence>
<feature type="binding site" evidence="18">
    <location>
        <position position="80"/>
    </location>
    <ligand>
        <name>a divalent metal cation</name>
        <dbReference type="ChEBI" id="CHEBI:60240"/>
    </ligand>
</feature>
<dbReference type="InterPro" id="IPR036945">
    <property type="entry name" value="DAGK_sf"/>
</dbReference>
<dbReference type="GO" id="GO:0016301">
    <property type="term" value="F:kinase activity"/>
    <property type="evidence" value="ECO:0007669"/>
    <property type="project" value="UniProtKB-KW"/>
</dbReference>
<dbReference type="EMBL" id="LWSG01000023">
    <property type="protein sequence ID" value="OAS85032.1"/>
    <property type="molecule type" value="Genomic_DNA"/>
</dbReference>
<feature type="binding site" evidence="17">
    <location>
        <begin position="98"/>
        <end position="99"/>
    </location>
    <ligand>
        <name>ATP</name>
        <dbReference type="ChEBI" id="CHEBI:30616"/>
    </ligand>
</feature>
<dbReference type="GO" id="GO:0005886">
    <property type="term" value="C:plasma membrane"/>
    <property type="evidence" value="ECO:0007669"/>
    <property type="project" value="UniProtKB-SubCell"/>
</dbReference>
<dbReference type="InterPro" id="IPR000829">
    <property type="entry name" value="DAGK"/>
</dbReference>
<keyword evidence="3" id="KW-1003">Cell membrane</keyword>
<keyword evidence="7 17" id="KW-0547">Nucleotide-binding</keyword>
<evidence type="ECO:0000256" key="5">
    <source>
        <dbReference type="ARBA" id="ARBA00022679"/>
    </source>
</evidence>
<dbReference type="CDD" id="cd14265">
    <property type="entry name" value="UDPK_IM_like"/>
    <property type="match status" value="1"/>
</dbReference>
<dbReference type="GO" id="GO:0046872">
    <property type="term" value="F:metal ion binding"/>
    <property type="evidence" value="ECO:0007669"/>
    <property type="project" value="UniProtKB-KW"/>
</dbReference>
<feature type="binding site" evidence="18">
    <location>
        <position position="32"/>
    </location>
    <ligand>
        <name>a divalent metal cation</name>
        <dbReference type="ChEBI" id="CHEBI:60240"/>
    </ligand>
</feature>
<dbReference type="PROSITE" id="PS01069">
    <property type="entry name" value="DAGK_PROKAR"/>
    <property type="match status" value="1"/>
</dbReference>
<dbReference type="GO" id="GO:0005524">
    <property type="term" value="F:ATP binding"/>
    <property type="evidence" value="ECO:0007669"/>
    <property type="project" value="UniProtKB-KW"/>
</dbReference>
<feature type="transmembrane region" description="Helical" evidence="19">
    <location>
        <begin position="59"/>
        <end position="79"/>
    </location>
</feature>
<comment type="subcellular location">
    <subcellularLocation>
        <location evidence="1">Cell membrane</location>
        <topology evidence="1">Multi-pass membrane protein</topology>
    </subcellularLocation>
</comment>
<keyword evidence="5" id="KW-0808">Transferase</keyword>
<evidence type="ECO:0008006" key="22">
    <source>
        <dbReference type="Google" id="ProtNLM"/>
    </source>
</evidence>
<evidence type="ECO:0000256" key="12">
    <source>
        <dbReference type="ARBA" id="ARBA00023136"/>
    </source>
</evidence>
<comment type="caution">
    <text evidence="20">The sequence shown here is derived from an EMBL/GenBank/DDBJ whole genome shotgun (WGS) entry which is preliminary data.</text>
</comment>
<evidence type="ECO:0000256" key="7">
    <source>
        <dbReference type="ARBA" id="ARBA00022741"/>
    </source>
</evidence>
<sequence>MDLKDPQISEWKRFYRSFSFAWSGIIHTFKTERNFQIHVFISIVTLIVGYFVHFTKFEWIVILFLIGGMLALELINTALEHVVDLITSEFKPLAKAAKDAAAGAVFVYAILSVIIGIIILSNHISFELFK</sequence>
<keyword evidence="8" id="KW-0418">Kinase</keyword>